<accession>A0A6J7E076</accession>
<gene>
    <name evidence="2" type="ORF">UFOPK3376_01151</name>
</gene>
<keyword evidence="1" id="KW-1133">Transmembrane helix</keyword>
<feature type="transmembrane region" description="Helical" evidence="1">
    <location>
        <begin position="58"/>
        <end position="76"/>
    </location>
</feature>
<organism evidence="2">
    <name type="scientific">freshwater metagenome</name>
    <dbReference type="NCBI Taxonomy" id="449393"/>
    <lineage>
        <taxon>unclassified sequences</taxon>
        <taxon>metagenomes</taxon>
        <taxon>ecological metagenomes</taxon>
    </lineage>
</organism>
<feature type="transmembrane region" description="Helical" evidence="1">
    <location>
        <begin position="122"/>
        <end position="142"/>
    </location>
</feature>
<sequence length="147" mass="15368">MSTAGTYPHPAVPHGPRAFRLRIRRLGPFVALAPAATLGVVAWLLLHGNTATSRGLTGFAAVVLAAPVLLAAGIPLTTESGRFVMGVVASIVLWLVVGLLAARRATRSPVASWRDFWREFAWLAAGIWLGVGVGLMAIELLLGGVAP</sequence>
<evidence type="ECO:0000256" key="1">
    <source>
        <dbReference type="SAM" id="Phobius"/>
    </source>
</evidence>
<keyword evidence="1" id="KW-0472">Membrane</keyword>
<dbReference type="AlphaFoldDB" id="A0A6J7E076"/>
<keyword evidence="1" id="KW-0812">Transmembrane</keyword>
<feature type="transmembrane region" description="Helical" evidence="1">
    <location>
        <begin position="83"/>
        <end position="102"/>
    </location>
</feature>
<dbReference type="EMBL" id="CAFBLP010000023">
    <property type="protein sequence ID" value="CAB4876427.1"/>
    <property type="molecule type" value="Genomic_DNA"/>
</dbReference>
<reference evidence="2" key="1">
    <citation type="submission" date="2020-05" db="EMBL/GenBank/DDBJ databases">
        <authorList>
            <person name="Chiriac C."/>
            <person name="Salcher M."/>
            <person name="Ghai R."/>
            <person name="Kavagutti S V."/>
        </authorList>
    </citation>
    <scope>NUCLEOTIDE SEQUENCE</scope>
</reference>
<proteinExistence type="predicted"/>
<protein>
    <submittedName>
        <fullName evidence="2">Unannotated protein</fullName>
    </submittedName>
</protein>
<name>A0A6J7E076_9ZZZZ</name>
<feature type="transmembrane region" description="Helical" evidence="1">
    <location>
        <begin position="26"/>
        <end position="46"/>
    </location>
</feature>
<evidence type="ECO:0000313" key="2">
    <source>
        <dbReference type="EMBL" id="CAB4876427.1"/>
    </source>
</evidence>